<dbReference type="InterPro" id="IPR011466">
    <property type="entry name" value="DUF1572"/>
</dbReference>
<dbReference type="InterPro" id="IPR034660">
    <property type="entry name" value="DinB/YfiT-like"/>
</dbReference>
<evidence type="ECO:0000313" key="2">
    <source>
        <dbReference type="Proteomes" id="UP001597120"/>
    </source>
</evidence>
<protein>
    <submittedName>
        <fullName evidence="1">DUF1572 family protein</fullName>
    </submittedName>
</protein>
<name>A0ABW3DCR6_9BACL</name>
<dbReference type="Pfam" id="PF07609">
    <property type="entry name" value="DUF1572"/>
    <property type="match status" value="1"/>
</dbReference>
<gene>
    <name evidence="1" type="ORF">ACFQ03_11740</name>
</gene>
<accession>A0ABW3DCR6</accession>
<comment type="caution">
    <text evidence="1">The sequence shown here is derived from an EMBL/GenBank/DDBJ whole genome shotgun (WGS) entry which is preliminary data.</text>
</comment>
<sequence>MESKPLTVGNVFLKESIQAFKSMKTNGDKAIAQLTDDELHWLPDPESNNVCIIVKHMYGNMLSRFTDFLTADGEKPDRNRDEEFIARQEDKEQLTSMWEQGWAAVFRALEELTEDDLLKTVYIRNEPHTVIQAIQRQVSHYGYHIGQIVFLAKMIKSSEWQTLSIPKGGSRQFNEQMMKRE</sequence>
<dbReference type="SUPFAM" id="SSF109854">
    <property type="entry name" value="DinB/YfiT-like putative metalloenzymes"/>
    <property type="match status" value="1"/>
</dbReference>
<reference evidence="2" key="1">
    <citation type="journal article" date="2019" name="Int. J. Syst. Evol. Microbiol.">
        <title>The Global Catalogue of Microorganisms (GCM) 10K type strain sequencing project: providing services to taxonomists for standard genome sequencing and annotation.</title>
        <authorList>
            <consortium name="The Broad Institute Genomics Platform"/>
            <consortium name="The Broad Institute Genome Sequencing Center for Infectious Disease"/>
            <person name="Wu L."/>
            <person name="Ma J."/>
        </authorList>
    </citation>
    <scope>NUCLEOTIDE SEQUENCE [LARGE SCALE GENOMIC DNA]</scope>
    <source>
        <strain evidence="2">CCUG 57263</strain>
    </source>
</reference>
<dbReference type="Gene3D" id="1.20.120.450">
    <property type="entry name" value="dinb family like domain"/>
    <property type="match status" value="1"/>
</dbReference>
<dbReference type="EMBL" id="JBHTIU010000036">
    <property type="protein sequence ID" value="MFD0869825.1"/>
    <property type="molecule type" value="Genomic_DNA"/>
</dbReference>
<keyword evidence="2" id="KW-1185">Reference proteome</keyword>
<dbReference type="Proteomes" id="UP001597120">
    <property type="component" value="Unassembled WGS sequence"/>
</dbReference>
<dbReference type="RefSeq" id="WP_144939638.1">
    <property type="nucleotide sequence ID" value="NZ_JBHTIU010000036.1"/>
</dbReference>
<evidence type="ECO:0000313" key="1">
    <source>
        <dbReference type="EMBL" id="MFD0869825.1"/>
    </source>
</evidence>
<proteinExistence type="predicted"/>
<organism evidence="1 2">
    <name type="scientific">Paenibacillus residui</name>
    <dbReference type="NCBI Taxonomy" id="629724"/>
    <lineage>
        <taxon>Bacteria</taxon>
        <taxon>Bacillati</taxon>
        <taxon>Bacillota</taxon>
        <taxon>Bacilli</taxon>
        <taxon>Bacillales</taxon>
        <taxon>Paenibacillaceae</taxon>
        <taxon>Paenibacillus</taxon>
    </lineage>
</organism>